<dbReference type="GO" id="GO:0008444">
    <property type="term" value="F:CDP-diacylglycerol-glycerol-3-phosphate 3-phosphatidyltransferase activity"/>
    <property type="evidence" value="ECO:0007669"/>
    <property type="project" value="UniProtKB-UniRule"/>
</dbReference>
<evidence type="ECO:0000256" key="3">
    <source>
        <dbReference type="ARBA" id="ARBA00022516"/>
    </source>
</evidence>
<comment type="subcellular location">
    <subcellularLocation>
        <location evidence="1">Membrane</location>
        <topology evidence="1">Multi-pass membrane protein</topology>
    </subcellularLocation>
</comment>
<dbReference type="GO" id="GO:0016020">
    <property type="term" value="C:membrane"/>
    <property type="evidence" value="ECO:0007669"/>
    <property type="project" value="UniProtKB-SubCell"/>
</dbReference>
<evidence type="ECO:0000256" key="4">
    <source>
        <dbReference type="ARBA" id="ARBA00022679"/>
    </source>
</evidence>
<sequence>MNKNNNIYNLPNILTMGRILIVPIIFVLLFFNNEIYELYAALLFILAMGTDFIDGYIARKRNIITTFGIFLDPIADKILVVTILIMLIPLHRIPAWMVAVIIIREIFVTGLRAIAGEKGLVIPAGKIGKWKTTFQMFGILFLLVYYSHFHINFGVVGYWLILLSILLSVYSFYKYFKNVSGVILT</sequence>
<keyword evidence="6 13" id="KW-1133">Transmembrane helix</keyword>
<proteinExistence type="inferred from homology"/>
<dbReference type="Gene3D" id="1.20.120.1760">
    <property type="match status" value="1"/>
</dbReference>
<keyword evidence="3" id="KW-0444">Lipid biosynthesis</keyword>
<protein>
    <recommendedName>
        <fullName evidence="11">CDP-diacylglycerol--glycerol-3-phosphate 3-phosphatidyltransferase</fullName>
        <ecNumber evidence="11">2.7.8.5</ecNumber>
    </recommendedName>
</protein>
<comment type="caution">
    <text evidence="14">The sequence shown here is derived from an EMBL/GenBank/DDBJ whole genome shotgun (WGS) entry which is preliminary data.</text>
</comment>
<dbReference type="Proteomes" id="UP000316562">
    <property type="component" value="Unassembled WGS sequence"/>
</dbReference>
<dbReference type="Pfam" id="PF01066">
    <property type="entry name" value="CDP-OH_P_transf"/>
    <property type="match status" value="1"/>
</dbReference>
<dbReference type="PROSITE" id="PS00379">
    <property type="entry name" value="CDP_ALCOHOL_P_TRANSF"/>
    <property type="match status" value="1"/>
</dbReference>
<feature type="transmembrane region" description="Helical" evidence="13">
    <location>
        <begin position="38"/>
        <end position="57"/>
    </location>
</feature>
<dbReference type="PANTHER" id="PTHR14269">
    <property type="entry name" value="CDP-DIACYLGLYCEROL--GLYCEROL-3-PHOSPHATE 3-PHOSPHATIDYLTRANSFERASE-RELATED"/>
    <property type="match status" value="1"/>
</dbReference>
<feature type="transmembrane region" description="Helical" evidence="13">
    <location>
        <begin position="134"/>
        <end position="151"/>
    </location>
</feature>
<dbReference type="NCBIfam" id="TIGR00560">
    <property type="entry name" value="pgsA"/>
    <property type="match status" value="1"/>
</dbReference>
<dbReference type="GO" id="GO:0046474">
    <property type="term" value="P:glycerophospholipid biosynthetic process"/>
    <property type="evidence" value="ECO:0007669"/>
    <property type="project" value="TreeGrafter"/>
</dbReference>
<feature type="transmembrane region" description="Helical" evidence="13">
    <location>
        <begin position="94"/>
        <end position="114"/>
    </location>
</feature>
<dbReference type="InterPro" id="IPR043130">
    <property type="entry name" value="CDP-OH_PTrfase_TM_dom"/>
</dbReference>
<keyword evidence="8 13" id="KW-0472">Membrane</keyword>
<name>A0A519BEG7_ACIG2</name>
<evidence type="ECO:0000256" key="11">
    <source>
        <dbReference type="NCBIfam" id="TIGR00560"/>
    </source>
</evidence>
<evidence type="ECO:0000256" key="1">
    <source>
        <dbReference type="ARBA" id="ARBA00004141"/>
    </source>
</evidence>
<dbReference type="InterPro" id="IPR000462">
    <property type="entry name" value="CDP-OH_P_trans"/>
</dbReference>
<keyword evidence="9" id="KW-0594">Phospholipid biosynthesis</keyword>
<feature type="transmembrane region" description="Helical" evidence="13">
    <location>
        <begin position="157"/>
        <end position="176"/>
    </location>
</feature>
<evidence type="ECO:0000256" key="6">
    <source>
        <dbReference type="ARBA" id="ARBA00022989"/>
    </source>
</evidence>
<dbReference type="InterPro" id="IPR048254">
    <property type="entry name" value="CDP_ALCOHOL_P_TRANSF_CS"/>
</dbReference>
<evidence type="ECO:0000256" key="12">
    <source>
        <dbReference type="RuleBase" id="RU003750"/>
    </source>
</evidence>
<keyword evidence="7" id="KW-0443">Lipid metabolism</keyword>
<gene>
    <name evidence="14" type="primary">pgsA</name>
    <name evidence="14" type="ORF">EVJ46_09010</name>
</gene>
<evidence type="ECO:0000256" key="5">
    <source>
        <dbReference type="ARBA" id="ARBA00022692"/>
    </source>
</evidence>
<dbReference type="PANTHER" id="PTHR14269:SF62">
    <property type="entry name" value="CDP-DIACYLGLYCEROL--GLYCEROL-3-PHOSPHATE 3-PHOSPHATIDYLTRANSFERASE 1, CHLOROPLASTIC"/>
    <property type="match status" value="1"/>
</dbReference>
<reference evidence="14 15" key="1">
    <citation type="journal article" date="2019" name="ISME J.">
        <title>Insights into ecological role of a new deltaproteobacterial order Candidatus Acidulodesulfobacterales by metagenomics and metatranscriptomics.</title>
        <authorList>
            <person name="Tan S."/>
            <person name="Liu J."/>
            <person name="Fang Y."/>
            <person name="Hedlund B.P."/>
            <person name="Lian Z.H."/>
            <person name="Huang L.Y."/>
            <person name="Li J.T."/>
            <person name="Huang L.N."/>
            <person name="Li W.J."/>
            <person name="Jiang H.C."/>
            <person name="Dong H.L."/>
            <person name="Shu W.S."/>
        </authorList>
    </citation>
    <scope>NUCLEOTIDE SEQUENCE [LARGE SCALE GENOMIC DNA]</scope>
    <source>
        <strain evidence="14">AP2</strain>
    </source>
</reference>
<keyword evidence="10" id="KW-1208">Phospholipid metabolism</keyword>
<keyword evidence="4 12" id="KW-0808">Transferase</keyword>
<evidence type="ECO:0000256" key="9">
    <source>
        <dbReference type="ARBA" id="ARBA00023209"/>
    </source>
</evidence>
<evidence type="ECO:0000256" key="7">
    <source>
        <dbReference type="ARBA" id="ARBA00023098"/>
    </source>
</evidence>
<dbReference type="AlphaFoldDB" id="A0A519BEG7"/>
<dbReference type="EMBL" id="SGBC01000004">
    <property type="protein sequence ID" value="RZD15664.1"/>
    <property type="molecule type" value="Genomic_DNA"/>
</dbReference>
<evidence type="ECO:0000313" key="14">
    <source>
        <dbReference type="EMBL" id="RZD15664.1"/>
    </source>
</evidence>
<accession>A0A519BEG7</accession>
<evidence type="ECO:0000256" key="13">
    <source>
        <dbReference type="SAM" id="Phobius"/>
    </source>
</evidence>
<organism evidence="14 15">
    <name type="scientific">Acididesulfobacter guangdongensis</name>
    <dbReference type="NCBI Taxonomy" id="2597225"/>
    <lineage>
        <taxon>Bacteria</taxon>
        <taxon>Deltaproteobacteria</taxon>
        <taxon>Candidatus Acidulodesulfobacterales</taxon>
        <taxon>Candidatus Acididesulfobacter</taxon>
    </lineage>
</organism>
<feature type="transmembrane region" description="Helical" evidence="13">
    <location>
        <begin position="12"/>
        <end position="32"/>
    </location>
</feature>
<evidence type="ECO:0000313" key="15">
    <source>
        <dbReference type="Proteomes" id="UP000316562"/>
    </source>
</evidence>
<evidence type="ECO:0000256" key="10">
    <source>
        <dbReference type="ARBA" id="ARBA00023264"/>
    </source>
</evidence>
<dbReference type="InterPro" id="IPR004570">
    <property type="entry name" value="Phosphatidylglycerol_P_synth"/>
</dbReference>
<evidence type="ECO:0000256" key="2">
    <source>
        <dbReference type="ARBA" id="ARBA00010441"/>
    </source>
</evidence>
<dbReference type="PIRSF" id="PIRSF000847">
    <property type="entry name" value="Phos_ph_gly_syn"/>
    <property type="match status" value="1"/>
</dbReference>
<dbReference type="EC" id="2.7.8.5" evidence="11"/>
<comment type="similarity">
    <text evidence="2 12">Belongs to the CDP-alcohol phosphatidyltransferase class-I family.</text>
</comment>
<dbReference type="InterPro" id="IPR050324">
    <property type="entry name" value="CDP-alcohol_PTase-I"/>
</dbReference>
<feature type="transmembrane region" description="Helical" evidence="13">
    <location>
        <begin position="69"/>
        <end position="88"/>
    </location>
</feature>
<evidence type="ECO:0000256" key="8">
    <source>
        <dbReference type="ARBA" id="ARBA00023136"/>
    </source>
</evidence>
<keyword evidence="5 13" id="KW-0812">Transmembrane</keyword>